<sequence length="315" mass="34546">MDFRWLQDFLSLAEVSNFTEAAATRHSSQPAFSRRIQQLESWLGVELIDRSCYPTKLTPAGERFRRTAADIIQQMVDARAGINGESEIGQEVITFALPHTLAISRFPAWWSVWQEITGASGCRLLASNVHDAVTAHVAGLADVLLVFHHAQQPIFLDPDHYERVAIASEWFRPYVAMKNGQPAYKLPGTAKSPFPLLNYSTSTFMGRMADLIMQSAPAPVHSYKAFESDLASALHNMIVAGHGIGWLPESAAADAVADGKIKAAGDNRWSAPFTIYAFCDRARSGPAVQRLMAHLRKSPIALFADKPAALASGNR</sequence>
<comment type="caution">
    <text evidence="7">The sequence shown here is derived from an EMBL/GenBank/DDBJ whole genome shotgun (WGS) entry which is preliminary data.</text>
</comment>
<keyword evidence="4" id="KW-0238">DNA-binding</keyword>
<evidence type="ECO:0000313" key="8">
    <source>
        <dbReference type="Proteomes" id="UP000263993"/>
    </source>
</evidence>
<dbReference type="RefSeq" id="WP_115516358.1">
    <property type="nucleotide sequence ID" value="NZ_QRGO01000001.1"/>
</dbReference>
<dbReference type="Pfam" id="PF03466">
    <property type="entry name" value="LysR_substrate"/>
    <property type="match status" value="1"/>
</dbReference>
<evidence type="ECO:0000256" key="5">
    <source>
        <dbReference type="ARBA" id="ARBA00023163"/>
    </source>
</evidence>
<reference evidence="8" key="1">
    <citation type="submission" date="2018-08" db="EMBL/GenBank/DDBJ databases">
        <authorList>
            <person name="Kim S.-J."/>
            <person name="Jung G.-Y."/>
        </authorList>
    </citation>
    <scope>NUCLEOTIDE SEQUENCE [LARGE SCALE GENOMIC DNA]</scope>
    <source>
        <strain evidence="8">GY_H</strain>
    </source>
</reference>
<dbReference type="InterPro" id="IPR005119">
    <property type="entry name" value="LysR_subst-bd"/>
</dbReference>
<comment type="function">
    <text evidence="1">NodD regulates the expression of the nodABCFE genes which encode other nodulation proteins. NodD is also a negative regulator of its own expression. Binds flavonoids as inducers.</text>
</comment>
<dbReference type="InterPro" id="IPR036388">
    <property type="entry name" value="WH-like_DNA-bd_sf"/>
</dbReference>
<keyword evidence="5" id="KW-0804">Transcription</keyword>
<comment type="similarity">
    <text evidence="2">Belongs to the LysR transcriptional regulatory family.</text>
</comment>
<organism evidence="7 8">
    <name type="scientific">Undibacter mobilis</name>
    <dbReference type="NCBI Taxonomy" id="2292256"/>
    <lineage>
        <taxon>Bacteria</taxon>
        <taxon>Pseudomonadati</taxon>
        <taxon>Pseudomonadota</taxon>
        <taxon>Alphaproteobacteria</taxon>
        <taxon>Hyphomicrobiales</taxon>
        <taxon>Nitrobacteraceae</taxon>
        <taxon>Undibacter</taxon>
    </lineage>
</organism>
<feature type="domain" description="HTH lysR-type" evidence="6">
    <location>
        <begin position="1"/>
        <end position="58"/>
    </location>
</feature>
<dbReference type="PROSITE" id="PS50931">
    <property type="entry name" value="HTH_LYSR"/>
    <property type="match status" value="1"/>
</dbReference>
<evidence type="ECO:0000256" key="4">
    <source>
        <dbReference type="ARBA" id="ARBA00023125"/>
    </source>
</evidence>
<dbReference type="SUPFAM" id="SSF53850">
    <property type="entry name" value="Periplasmic binding protein-like II"/>
    <property type="match status" value="1"/>
</dbReference>
<gene>
    <name evidence="7" type="ORF">DXH78_06895</name>
</gene>
<dbReference type="EMBL" id="QRGO01000001">
    <property type="protein sequence ID" value="RDV04331.1"/>
    <property type="molecule type" value="Genomic_DNA"/>
</dbReference>
<protein>
    <submittedName>
        <fullName evidence="7">LysR family transcriptional regulator</fullName>
    </submittedName>
</protein>
<evidence type="ECO:0000256" key="3">
    <source>
        <dbReference type="ARBA" id="ARBA00023015"/>
    </source>
</evidence>
<evidence type="ECO:0000259" key="6">
    <source>
        <dbReference type="PROSITE" id="PS50931"/>
    </source>
</evidence>
<dbReference type="GO" id="GO:0000976">
    <property type="term" value="F:transcription cis-regulatory region binding"/>
    <property type="evidence" value="ECO:0007669"/>
    <property type="project" value="TreeGrafter"/>
</dbReference>
<dbReference type="PANTHER" id="PTHR30126">
    <property type="entry name" value="HTH-TYPE TRANSCRIPTIONAL REGULATOR"/>
    <property type="match status" value="1"/>
</dbReference>
<dbReference type="GO" id="GO:0003700">
    <property type="term" value="F:DNA-binding transcription factor activity"/>
    <property type="evidence" value="ECO:0007669"/>
    <property type="project" value="InterPro"/>
</dbReference>
<dbReference type="Gene3D" id="1.10.10.10">
    <property type="entry name" value="Winged helix-like DNA-binding domain superfamily/Winged helix DNA-binding domain"/>
    <property type="match status" value="1"/>
</dbReference>
<evidence type="ECO:0000256" key="1">
    <source>
        <dbReference type="ARBA" id="ARBA00003502"/>
    </source>
</evidence>
<dbReference type="PRINTS" id="PR00039">
    <property type="entry name" value="HTHLYSR"/>
</dbReference>
<dbReference type="SUPFAM" id="SSF46785">
    <property type="entry name" value="Winged helix' DNA-binding domain"/>
    <property type="match status" value="1"/>
</dbReference>
<evidence type="ECO:0000256" key="2">
    <source>
        <dbReference type="ARBA" id="ARBA00009437"/>
    </source>
</evidence>
<dbReference type="InterPro" id="IPR000847">
    <property type="entry name" value="LysR_HTH_N"/>
</dbReference>
<dbReference type="PANTHER" id="PTHR30126:SF2">
    <property type="entry name" value="HTH-TYPE TRANSCRIPTIONAL REGULATOR YJIE"/>
    <property type="match status" value="1"/>
</dbReference>
<proteinExistence type="inferred from homology"/>
<dbReference type="Pfam" id="PF00126">
    <property type="entry name" value="HTH_1"/>
    <property type="match status" value="1"/>
</dbReference>
<dbReference type="InterPro" id="IPR036390">
    <property type="entry name" value="WH_DNA-bd_sf"/>
</dbReference>
<keyword evidence="3" id="KW-0805">Transcription regulation</keyword>
<name>A0A371BAG0_9BRAD</name>
<dbReference type="AlphaFoldDB" id="A0A371BAG0"/>
<evidence type="ECO:0000313" key="7">
    <source>
        <dbReference type="EMBL" id="RDV04331.1"/>
    </source>
</evidence>
<dbReference type="OrthoDB" id="528082at2"/>
<keyword evidence="8" id="KW-1185">Reference proteome</keyword>
<dbReference type="Proteomes" id="UP000263993">
    <property type="component" value="Unassembled WGS sequence"/>
</dbReference>
<accession>A0A371BAG0</accession>
<dbReference type="Gene3D" id="3.40.190.290">
    <property type="match status" value="1"/>
</dbReference>